<evidence type="ECO:0000256" key="7">
    <source>
        <dbReference type="SAM" id="Phobius"/>
    </source>
</evidence>
<feature type="active site" evidence="5">
    <location>
        <position position="308"/>
    </location>
</feature>
<dbReference type="GO" id="GO:0006508">
    <property type="term" value="P:proteolysis"/>
    <property type="evidence" value="ECO:0007669"/>
    <property type="project" value="UniProtKB-KW"/>
</dbReference>
<keyword evidence="7" id="KW-0472">Membrane</keyword>
<keyword evidence="7" id="KW-1133">Transmembrane helix</keyword>
<dbReference type="InterPro" id="IPR033121">
    <property type="entry name" value="PEPTIDASE_A1"/>
</dbReference>
<proteinExistence type="inferred from homology"/>
<dbReference type="PROSITE" id="PS00141">
    <property type="entry name" value="ASP_PROTEASE"/>
    <property type="match status" value="1"/>
</dbReference>
<evidence type="ECO:0000256" key="5">
    <source>
        <dbReference type="PIRSR" id="PIRSR601461-1"/>
    </source>
</evidence>
<dbReference type="InterPro" id="IPR001969">
    <property type="entry name" value="Aspartic_peptidase_AS"/>
</dbReference>
<gene>
    <name evidence="10" type="ORF">PGLA1383_LOCUS56274</name>
</gene>
<organism evidence="10 11">
    <name type="scientific">Polarella glacialis</name>
    <name type="common">Dinoflagellate</name>
    <dbReference type="NCBI Taxonomy" id="89957"/>
    <lineage>
        <taxon>Eukaryota</taxon>
        <taxon>Sar</taxon>
        <taxon>Alveolata</taxon>
        <taxon>Dinophyceae</taxon>
        <taxon>Suessiales</taxon>
        <taxon>Suessiaceae</taxon>
        <taxon>Polarella</taxon>
    </lineage>
</organism>
<feature type="domain" description="Peptidase A1" evidence="9">
    <location>
        <begin position="91"/>
        <end position="434"/>
    </location>
</feature>
<evidence type="ECO:0000256" key="2">
    <source>
        <dbReference type="ARBA" id="ARBA00022670"/>
    </source>
</evidence>
<keyword evidence="8" id="KW-0732">Signal</keyword>
<feature type="signal peptide" evidence="8">
    <location>
        <begin position="1"/>
        <end position="23"/>
    </location>
</feature>
<dbReference type="Pfam" id="PF00026">
    <property type="entry name" value="Asp"/>
    <property type="match status" value="1"/>
</dbReference>
<reference evidence="10" key="1">
    <citation type="submission" date="2021-02" db="EMBL/GenBank/DDBJ databases">
        <authorList>
            <person name="Dougan E. K."/>
            <person name="Rhodes N."/>
            <person name="Thang M."/>
            <person name="Chan C."/>
        </authorList>
    </citation>
    <scope>NUCLEOTIDE SEQUENCE</scope>
</reference>
<dbReference type="Proteomes" id="UP000654075">
    <property type="component" value="Unassembled WGS sequence"/>
</dbReference>
<keyword evidence="3 6" id="KW-0064">Aspartyl protease</keyword>
<dbReference type="AlphaFoldDB" id="A0A813HVZ2"/>
<evidence type="ECO:0000313" key="11">
    <source>
        <dbReference type="Proteomes" id="UP000654075"/>
    </source>
</evidence>
<evidence type="ECO:0000256" key="3">
    <source>
        <dbReference type="ARBA" id="ARBA00022750"/>
    </source>
</evidence>
<dbReference type="PROSITE" id="PS51767">
    <property type="entry name" value="PEPTIDASE_A1"/>
    <property type="match status" value="1"/>
</dbReference>
<keyword evidence="2 6" id="KW-0645">Protease</keyword>
<dbReference type="InterPro" id="IPR001461">
    <property type="entry name" value="Aspartic_peptidase_A1"/>
</dbReference>
<evidence type="ECO:0000256" key="8">
    <source>
        <dbReference type="SAM" id="SignalP"/>
    </source>
</evidence>
<keyword evidence="4 6" id="KW-0378">Hydrolase</keyword>
<dbReference type="PRINTS" id="PR00792">
    <property type="entry name" value="PEPSIN"/>
</dbReference>
<evidence type="ECO:0000256" key="6">
    <source>
        <dbReference type="RuleBase" id="RU000454"/>
    </source>
</evidence>
<dbReference type="SUPFAM" id="SSF50630">
    <property type="entry name" value="Acid proteases"/>
    <property type="match status" value="1"/>
</dbReference>
<dbReference type="InterPro" id="IPR021109">
    <property type="entry name" value="Peptidase_aspartic_dom_sf"/>
</dbReference>
<feature type="chain" id="PRO_5033045734" description="Peptidase A1 domain-containing protein" evidence="8">
    <location>
        <begin position="24"/>
        <end position="541"/>
    </location>
</feature>
<dbReference type="InterPro" id="IPR034164">
    <property type="entry name" value="Pepsin-like_dom"/>
</dbReference>
<dbReference type="CDD" id="cd05471">
    <property type="entry name" value="pepsin_like"/>
    <property type="match status" value="1"/>
</dbReference>
<protein>
    <recommendedName>
        <fullName evidence="9">Peptidase A1 domain-containing protein</fullName>
    </recommendedName>
</protein>
<dbReference type="PANTHER" id="PTHR47966">
    <property type="entry name" value="BETA-SITE APP-CLEAVING ENZYME, ISOFORM A-RELATED"/>
    <property type="match status" value="1"/>
</dbReference>
<keyword evidence="7" id="KW-0812">Transmembrane</keyword>
<evidence type="ECO:0000259" key="9">
    <source>
        <dbReference type="PROSITE" id="PS51767"/>
    </source>
</evidence>
<evidence type="ECO:0000313" key="10">
    <source>
        <dbReference type="EMBL" id="CAE8641659.1"/>
    </source>
</evidence>
<evidence type="ECO:0000256" key="4">
    <source>
        <dbReference type="ARBA" id="ARBA00022801"/>
    </source>
</evidence>
<dbReference type="OrthoDB" id="15189at2759"/>
<feature type="active site" evidence="5">
    <location>
        <position position="114"/>
    </location>
</feature>
<accession>A0A813HVZ2</accession>
<sequence length="541" mass="59464">MPSRHSWVPVLLALAAGSATSPAAPASEVEQPRRLVIDLKLLPVRRKVTGSKAAAKSQLSSAGAEEAPLRQLRTPINSHSTTLGNYDNVQYHMEIEVGEPCPGRPRQLFQVVPDTGSSDLWIPAGNCTRCKGGSRKFDIASSCSCKQIGDRVTFRYGDGTVAVGGSFLDTVRVGDLKVTKQLLIQVDSMESETHMKSDGILGLAHHYESDRGTRGRTFMSTLFRENPTLPRQFSFRLTGNTDRPSQLVFGDADLEHHAKESVFKYGKGYYMKSTDLWLTSVWSIGWSGTGVEVAFPDSGTLGSPALIDSGSSLLVLAPEIYDRLLVELKWRFTGCKDMPEQQIISCQCPPANDLSRIPTLVINMIDEQDKQFSLCMSPDEYILESIDPIDGSTTCVPSIQRGSPDQPVPMIFGMTFMRSFYVNFDLENSRIGFARSNLSPLPGNAKCSVDAQPLLRRSVWFLSVLVAFMSVCFACYVLFAPGGCSRDVQVRITTTPTTTINNYQQQQQQHPSYVLDSGQPIRAQMPQVGQATQAHTSEEGL</sequence>
<feature type="transmembrane region" description="Helical" evidence="7">
    <location>
        <begin position="459"/>
        <end position="479"/>
    </location>
</feature>
<dbReference type="Gene3D" id="2.40.70.10">
    <property type="entry name" value="Acid Proteases"/>
    <property type="match status" value="2"/>
</dbReference>
<comment type="similarity">
    <text evidence="1 6">Belongs to the peptidase A1 family.</text>
</comment>
<keyword evidence="11" id="KW-1185">Reference proteome</keyword>
<comment type="caution">
    <text evidence="10">The sequence shown here is derived from an EMBL/GenBank/DDBJ whole genome shotgun (WGS) entry which is preliminary data.</text>
</comment>
<dbReference type="OMA" id="PYTWVTA"/>
<dbReference type="PANTHER" id="PTHR47966:SF51">
    <property type="entry name" value="BETA-SITE APP-CLEAVING ENZYME, ISOFORM A-RELATED"/>
    <property type="match status" value="1"/>
</dbReference>
<dbReference type="GO" id="GO:0004190">
    <property type="term" value="F:aspartic-type endopeptidase activity"/>
    <property type="evidence" value="ECO:0007669"/>
    <property type="project" value="UniProtKB-KW"/>
</dbReference>
<dbReference type="EMBL" id="CAJNNV010032964">
    <property type="protein sequence ID" value="CAE8641659.1"/>
    <property type="molecule type" value="Genomic_DNA"/>
</dbReference>
<evidence type="ECO:0000256" key="1">
    <source>
        <dbReference type="ARBA" id="ARBA00007447"/>
    </source>
</evidence>
<name>A0A813HVZ2_POLGL</name>